<evidence type="ECO:0000256" key="3">
    <source>
        <dbReference type="ARBA" id="ARBA00023172"/>
    </source>
</evidence>
<dbReference type="NCBIfam" id="TIGR00607">
    <property type="entry name" value="rad52"/>
    <property type="match status" value="1"/>
</dbReference>
<dbReference type="Pfam" id="PF04098">
    <property type="entry name" value="Rad52_Rad22"/>
    <property type="match status" value="1"/>
</dbReference>
<dbReference type="GO" id="GO:0000730">
    <property type="term" value="P:DNA recombinase assembly"/>
    <property type="evidence" value="ECO:0007669"/>
    <property type="project" value="InterPro"/>
</dbReference>
<evidence type="ECO:0000313" key="10">
    <source>
        <dbReference type="RefSeq" id="XP_032810371.1"/>
    </source>
</evidence>
<reference evidence="9 10" key="1">
    <citation type="submission" date="2025-04" db="UniProtKB">
        <authorList>
            <consortium name="RefSeq"/>
        </authorList>
    </citation>
    <scope>IDENTIFICATION</scope>
    <source>
        <tissue evidence="9 10">Sperm</tissue>
    </source>
</reference>
<evidence type="ECO:0000256" key="2">
    <source>
        <dbReference type="ARBA" id="ARBA00022763"/>
    </source>
</evidence>
<dbReference type="RefSeq" id="XP_032810372.1">
    <property type="nucleotide sequence ID" value="XM_032954481.1"/>
</dbReference>
<dbReference type="RefSeq" id="XP_032810370.1">
    <property type="nucleotide sequence ID" value="XM_032954479.1"/>
</dbReference>
<dbReference type="InterPro" id="IPR004585">
    <property type="entry name" value="DNA_recomb/repair_Rad52"/>
</dbReference>
<feature type="region of interest" description="Disordered" evidence="7">
    <location>
        <begin position="221"/>
        <end position="330"/>
    </location>
</feature>
<gene>
    <name evidence="9 10 11 12" type="primary">RAD52</name>
</gene>
<dbReference type="PANTHER" id="PTHR12132:SF1">
    <property type="entry name" value="DNA REPAIR PROTEIN RAD52 HOMOLOG"/>
    <property type="match status" value="1"/>
</dbReference>
<evidence type="ECO:0000256" key="6">
    <source>
        <dbReference type="ARBA" id="ARBA00073403"/>
    </source>
</evidence>
<feature type="compositionally biased region" description="Low complexity" evidence="7">
    <location>
        <begin position="221"/>
        <end position="231"/>
    </location>
</feature>
<evidence type="ECO:0000256" key="1">
    <source>
        <dbReference type="ARBA" id="ARBA00006638"/>
    </source>
</evidence>
<dbReference type="InterPro" id="IPR042525">
    <property type="entry name" value="Rad52_Rad59_Rad22_sf"/>
</dbReference>
<keyword evidence="2" id="KW-0227">DNA damage</keyword>
<dbReference type="FunFam" id="3.30.390.80:FF:000001">
    <property type="entry name" value="DNA repair protein RAD52 homolog"/>
    <property type="match status" value="1"/>
</dbReference>
<dbReference type="GO" id="GO:0006312">
    <property type="term" value="P:mitotic recombination"/>
    <property type="evidence" value="ECO:0007669"/>
    <property type="project" value="TreeGrafter"/>
</dbReference>
<dbReference type="Proteomes" id="UP001318040">
    <property type="component" value="Chromosome 14"/>
</dbReference>
<comment type="function">
    <text evidence="5">Involved in double-stranded break repair. Plays a central role in genetic recombination and DNA repair by promoting the annealing of complementary single-stranded DNA and by stimulation of the RAD51 recombinase.</text>
</comment>
<organism evidence="8 12">
    <name type="scientific">Petromyzon marinus</name>
    <name type="common">Sea lamprey</name>
    <dbReference type="NCBI Taxonomy" id="7757"/>
    <lineage>
        <taxon>Eukaryota</taxon>
        <taxon>Metazoa</taxon>
        <taxon>Chordata</taxon>
        <taxon>Craniata</taxon>
        <taxon>Vertebrata</taxon>
        <taxon>Cyclostomata</taxon>
        <taxon>Hyperoartia</taxon>
        <taxon>Petromyzontiformes</taxon>
        <taxon>Petromyzontidae</taxon>
        <taxon>Petromyzon</taxon>
    </lineage>
</organism>
<evidence type="ECO:0000256" key="5">
    <source>
        <dbReference type="ARBA" id="ARBA00053354"/>
    </source>
</evidence>
<protein>
    <recommendedName>
        <fullName evidence="6">DNA repair protein RAD52 homolog</fullName>
    </recommendedName>
</protein>
<dbReference type="Gene3D" id="3.30.390.80">
    <property type="entry name" value="DNA repair protein Rad52/59/22"/>
    <property type="match status" value="1"/>
</dbReference>
<keyword evidence="3" id="KW-0233">DNA recombination</keyword>
<dbReference type="SUPFAM" id="SSF54768">
    <property type="entry name" value="dsRNA-binding domain-like"/>
    <property type="match status" value="1"/>
</dbReference>
<feature type="region of interest" description="Disordered" evidence="7">
    <location>
        <begin position="366"/>
        <end position="438"/>
    </location>
</feature>
<keyword evidence="8" id="KW-1185">Reference proteome</keyword>
<evidence type="ECO:0000313" key="11">
    <source>
        <dbReference type="RefSeq" id="XP_032810372.1"/>
    </source>
</evidence>
<sequence>MPLGDAAAAAMKNGDTKRFGQMEYTAVEYQAIQSALRKRLGTEYISQRQGPGGQKLNYVEGHKVVNLANAMFGFNGWSHSVSQQNIDFVDFVDGKYYVGVSCFVKVELKDGAYHEDVGYGVSEGQRSKALSLEKARKESVTDGLKRSLRSFGNCLGNCIQDKDYLKCINRLPKPPAPVYDPADIKNPKQEAQLELARVSGINQSWRQQAARHIAAAQAATAAGEKTATAEEGSVSMEEQGEVPPGGPQPTAPCRESAPELLSEDNPDQGAPGNPTSTHDIRLLRKQLQQQQQQRFRQSMASKGQRGESGEAAATDSGKVPTGADGSSSSVVKKAENITSIDRELMELLQGDMCGYEEPTNAVGPNACPAGPLPISPSRHAMVTRSCTPKRPDRRCPNVPPQQAAANGWTADGSPRHRPDVGASGHTRHVAKRPRVEPL</sequence>
<dbReference type="RefSeq" id="XP_032810371.1">
    <property type="nucleotide sequence ID" value="XM_032954480.1"/>
</dbReference>
<feature type="compositionally biased region" description="Low complexity" evidence="7">
    <location>
        <begin position="285"/>
        <end position="297"/>
    </location>
</feature>
<evidence type="ECO:0000313" key="12">
    <source>
        <dbReference type="RefSeq" id="XP_032810374.1"/>
    </source>
</evidence>
<evidence type="ECO:0000256" key="4">
    <source>
        <dbReference type="ARBA" id="ARBA00023204"/>
    </source>
</evidence>
<dbReference type="InterPro" id="IPR007232">
    <property type="entry name" value="Rad52_Rad59_Rad22"/>
</dbReference>
<dbReference type="PANTHER" id="PTHR12132">
    <property type="entry name" value="DNA REPAIR AND RECOMBINATION PROTEIN RAD52, RAD59"/>
    <property type="match status" value="1"/>
</dbReference>
<evidence type="ECO:0000313" key="8">
    <source>
        <dbReference type="Proteomes" id="UP001318040"/>
    </source>
</evidence>
<dbReference type="CTD" id="5893"/>
<dbReference type="InterPro" id="IPR041247">
    <property type="entry name" value="Rad52_fam"/>
</dbReference>
<comment type="similarity">
    <text evidence="1">Belongs to the RAD52 family.</text>
</comment>
<evidence type="ECO:0000313" key="9">
    <source>
        <dbReference type="RefSeq" id="XP_032810370.1"/>
    </source>
</evidence>
<evidence type="ECO:0000256" key="7">
    <source>
        <dbReference type="SAM" id="MobiDB-lite"/>
    </source>
</evidence>
<keyword evidence="4" id="KW-0234">DNA repair</keyword>
<dbReference type="RefSeq" id="XP_032810374.1">
    <property type="nucleotide sequence ID" value="XM_032954483.1"/>
</dbReference>
<dbReference type="AlphaFoldDB" id="A0AAJ7T3W6"/>
<accession>A0AAJ7T3W6</accession>
<dbReference type="GO" id="GO:0010792">
    <property type="term" value="P:DNA double-strand break processing involved in repair via single-strand annealing"/>
    <property type="evidence" value="ECO:0007669"/>
    <property type="project" value="UniProtKB-ARBA"/>
</dbReference>
<proteinExistence type="inferred from homology"/>
<name>A0AAJ7T3W6_PETMA</name>
<dbReference type="GO" id="GO:0005634">
    <property type="term" value="C:nucleus"/>
    <property type="evidence" value="ECO:0007669"/>
    <property type="project" value="InterPro"/>
</dbReference>